<dbReference type="RefSeq" id="WP_183966308.1">
    <property type="nucleotide sequence ID" value="NZ_BAABEW010000001.1"/>
</dbReference>
<evidence type="ECO:0000313" key="3">
    <source>
        <dbReference type="Proteomes" id="UP000532440"/>
    </source>
</evidence>
<keyword evidence="2" id="KW-0378">Hydrolase</keyword>
<comment type="caution">
    <text evidence="2">The sequence shown here is derived from an EMBL/GenBank/DDBJ whole genome shotgun (WGS) entry which is preliminary data.</text>
</comment>
<sequence>MNDNERIIMDFIAAWSRLDADEIVSYFADDGVYHNMPSRPVQGREQIRAFVAGFLKPWTSTQLDMLNIISRGDLVIAERLDRTTAGERKLDLPCCGVFEMTDGKTKAWRDYFDMPTYTRAMTG</sequence>
<dbReference type="InterPro" id="IPR032710">
    <property type="entry name" value="NTF2-like_dom_sf"/>
</dbReference>
<name>A0A7W8HGK0_9BURK</name>
<dbReference type="CDD" id="cd00531">
    <property type="entry name" value="NTF2_like"/>
    <property type="match status" value="1"/>
</dbReference>
<dbReference type="EC" id="3.3.2.8" evidence="2"/>
<feature type="domain" description="Limonene-1,2-epoxide hydrolase" evidence="1">
    <location>
        <begin position="4"/>
        <end position="117"/>
    </location>
</feature>
<organism evidence="2 3">
    <name type="scientific">Quisquiliibacterium transsilvanicum</name>
    <dbReference type="NCBI Taxonomy" id="1549638"/>
    <lineage>
        <taxon>Bacteria</taxon>
        <taxon>Pseudomonadati</taxon>
        <taxon>Pseudomonadota</taxon>
        <taxon>Betaproteobacteria</taxon>
        <taxon>Burkholderiales</taxon>
        <taxon>Burkholderiaceae</taxon>
        <taxon>Quisquiliibacterium</taxon>
    </lineage>
</organism>
<dbReference type="InterPro" id="IPR013100">
    <property type="entry name" value="LEH"/>
</dbReference>
<evidence type="ECO:0000313" key="2">
    <source>
        <dbReference type="EMBL" id="MBB5271697.1"/>
    </source>
</evidence>
<dbReference type="GO" id="GO:0018744">
    <property type="term" value="F:limonene-1,2-epoxide hydrolase activity"/>
    <property type="evidence" value="ECO:0007669"/>
    <property type="project" value="UniProtKB-EC"/>
</dbReference>
<reference evidence="2 3" key="1">
    <citation type="submission" date="2020-08" db="EMBL/GenBank/DDBJ databases">
        <title>Genomic Encyclopedia of Type Strains, Phase IV (KMG-IV): sequencing the most valuable type-strain genomes for metagenomic binning, comparative biology and taxonomic classification.</title>
        <authorList>
            <person name="Goeker M."/>
        </authorList>
    </citation>
    <scope>NUCLEOTIDE SEQUENCE [LARGE SCALE GENOMIC DNA]</scope>
    <source>
        <strain evidence="2 3">DSM 29781</strain>
    </source>
</reference>
<dbReference type="NCBIfam" id="TIGR02246">
    <property type="entry name" value="SgcJ/EcaC family oxidoreductase"/>
    <property type="match status" value="1"/>
</dbReference>
<dbReference type="Pfam" id="PF07858">
    <property type="entry name" value="LEH"/>
    <property type="match status" value="1"/>
</dbReference>
<proteinExistence type="predicted"/>
<evidence type="ECO:0000259" key="1">
    <source>
        <dbReference type="Pfam" id="PF07858"/>
    </source>
</evidence>
<dbReference type="InterPro" id="IPR011944">
    <property type="entry name" value="Steroid_delta5-4_isomerase"/>
</dbReference>
<dbReference type="EMBL" id="JACHGB010000003">
    <property type="protein sequence ID" value="MBB5271697.1"/>
    <property type="molecule type" value="Genomic_DNA"/>
</dbReference>
<dbReference type="Proteomes" id="UP000532440">
    <property type="component" value="Unassembled WGS sequence"/>
</dbReference>
<keyword evidence="3" id="KW-1185">Reference proteome</keyword>
<dbReference type="AlphaFoldDB" id="A0A7W8HGK0"/>
<dbReference type="SUPFAM" id="SSF54427">
    <property type="entry name" value="NTF2-like"/>
    <property type="match status" value="1"/>
</dbReference>
<accession>A0A7W8HGK0</accession>
<protein>
    <submittedName>
        <fullName evidence="2">Limonene-1,2-epoxide hydrolase</fullName>
        <ecNumber evidence="2">3.3.2.8</ecNumber>
    </submittedName>
</protein>
<gene>
    <name evidence="2" type="ORF">HNQ70_001707</name>
</gene>
<dbReference type="Gene3D" id="3.10.450.50">
    <property type="match status" value="1"/>
</dbReference>